<comment type="similarity">
    <text evidence="4">Belongs to the glutamyl-tRNA reductase family.</text>
</comment>
<dbReference type="InterPro" id="IPR000343">
    <property type="entry name" value="4pyrrol_synth_GluRdtase"/>
</dbReference>
<dbReference type="Pfam" id="PF01488">
    <property type="entry name" value="Shikimate_DH"/>
    <property type="match status" value="1"/>
</dbReference>
<reference evidence="7 8" key="1">
    <citation type="submission" date="2022-12" db="EMBL/GenBank/DDBJ databases">
        <title>Chitinophagaceae gen. sp. nov., a new member of the family Chitinophagaceae, isolated from soil in a chemical factory.</title>
        <authorList>
            <person name="Ke Z."/>
        </authorList>
    </citation>
    <scope>NUCLEOTIDE SEQUENCE [LARGE SCALE GENOMIC DNA]</scope>
    <source>
        <strain evidence="7 8">LY-5</strain>
    </source>
</reference>
<feature type="domain" description="Quinate/shikimate 5-dehydrogenase/glutamyl-tRNA reductase" evidence="5">
    <location>
        <begin position="179"/>
        <end position="304"/>
    </location>
</feature>
<dbReference type="HAMAP" id="MF_00087">
    <property type="entry name" value="Glu_tRNA_reductase"/>
    <property type="match status" value="1"/>
</dbReference>
<feature type="domain" description="Glutamyl-tRNA reductase N-terminal" evidence="6">
    <location>
        <begin position="16"/>
        <end position="160"/>
    </location>
</feature>
<feature type="binding site" evidence="4">
    <location>
        <begin position="118"/>
        <end position="120"/>
    </location>
    <ligand>
        <name>substrate</name>
    </ligand>
</feature>
<dbReference type="Gene3D" id="3.40.50.720">
    <property type="entry name" value="NAD(P)-binding Rossmann-like Domain"/>
    <property type="match status" value="1"/>
</dbReference>
<dbReference type="EC" id="1.2.1.70" evidence="4"/>
<gene>
    <name evidence="4 7" type="primary">hemA</name>
    <name evidence="7" type="ORF">O3P16_16720</name>
</gene>
<evidence type="ECO:0000256" key="3">
    <source>
        <dbReference type="ARBA" id="ARBA00023244"/>
    </source>
</evidence>
<dbReference type="InterPro" id="IPR036291">
    <property type="entry name" value="NAD(P)-bd_dom_sf"/>
</dbReference>
<feature type="site" description="Important for activity" evidence="4">
    <location>
        <position position="103"/>
    </location>
</feature>
<proteinExistence type="inferred from homology"/>
<evidence type="ECO:0000313" key="7">
    <source>
        <dbReference type="EMBL" id="MDA3616457.1"/>
    </source>
</evidence>
<dbReference type="NCBIfam" id="TIGR01035">
    <property type="entry name" value="hemA"/>
    <property type="match status" value="1"/>
</dbReference>
<dbReference type="PROSITE" id="PS00747">
    <property type="entry name" value="GLUTR"/>
    <property type="match status" value="1"/>
</dbReference>
<dbReference type="SUPFAM" id="SSF51735">
    <property type="entry name" value="NAD(P)-binding Rossmann-fold domains"/>
    <property type="match status" value="1"/>
</dbReference>
<keyword evidence="2 4" id="KW-0560">Oxidoreductase</keyword>
<comment type="pathway">
    <text evidence="4">Porphyrin-containing compound metabolism; protoporphyrin-IX biosynthesis; 5-aminolevulinate from L-glutamyl-tRNA(Glu): step 1/2.</text>
</comment>
<dbReference type="InterPro" id="IPR036343">
    <property type="entry name" value="GluRdtase_N_sf"/>
</dbReference>
<dbReference type="PIRSF" id="PIRSF000445">
    <property type="entry name" value="4pyrrol_synth_GluRdtase"/>
    <property type="match status" value="1"/>
</dbReference>
<dbReference type="SUPFAM" id="SSF69742">
    <property type="entry name" value="Glutamyl tRNA-reductase catalytic, N-terminal domain"/>
    <property type="match status" value="1"/>
</dbReference>
<comment type="domain">
    <text evidence="4">Possesses an unusual extended V-shaped dimeric structure with each monomer consisting of three distinct domains arranged along a curved 'spinal' alpha-helix. The N-terminal catalytic domain specifically recognizes the glutamate moiety of the substrate. The second domain is the NADPH-binding domain, and the third C-terminal domain is responsible for dimerization.</text>
</comment>
<feature type="binding site" evidence="4">
    <location>
        <begin position="57"/>
        <end position="60"/>
    </location>
    <ligand>
        <name>substrate</name>
    </ligand>
</feature>
<dbReference type="EMBL" id="JAQGEF010000030">
    <property type="protein sequence ID" value="MDA3616457.1"/>
    <property type="molecule type" value="Genomic_DNA"/>
</dbReference>
<comment type="catalytic activity">
    <reaction evidence="4">
        <text>(S)-4-amino-5-oxopentanoate + tRNA(Glu) + NADP(+) = L-glutamyl-tRNA(Glu) + NADPH + H(+)</text>
        <dbReference type="Rhea" id="RHEA:12344"/>
        <dbReference type="Rhea" id="RHEA-COMP:9663"/>
        <dbReference type="Rhea" id="RHEA-COMP:9680"/>
        <dbReference type="ChEBI" id="CHEBI:15378"/>
        <dbReference type="ChEBI" id="CHEBI:57501"/>
        <dbReference type="ChEBI" id="CHEBI:57783"/>
        <dbReference type="ChEBI" id="CHEBI:58349"/>
        <dbReference type="ChEBI" id="CHEBI:78442"/>
        <dbReference type="ChEBI" id="CHEBI:78520"/>
        <dbReference type="EC" id="1.2.1.70"/>
    </reaction>
</comment>
<sequence length="434" mass="48357">MQLHAEHIIGRLCVAGINHTNATAEVRGKYSIDETAYNNILESARQMGLLSVFAISTCNRTEIYGYANHPHVLANLLVENTSGDFTTLQSSGYLHQGKNALNHLYKVACGLDSQIIGDFEIQGQLKQAYSHAQTHSMIGPIMDRTINFVFQASKRIRSSTALSTGTVSVSFAAIEWLQKNLDNSSKKLLLVGLGKFGTNVCKNIKHYLPQCSITVCNRTHKKTEKLAGIINAEVLPFEALEDKVNDYDVVVVCTNSQEPIIRKEFISRGARSKYFVDLSVPANIDPAIATLPDVVLANVDEISAITAFTIEKRLQEVPKAIDIIDHYIADFETWVKNYQHVPVIKMIKENLKHLSSIKSHKCEMAEVLGVNERPDVLIDHMNKELQVISNDILNDDAVITKTVSNLMVNLKTKKEKGCQFINAYNSFLNSNLNQ</sequence>
<dbReference type="PANTHER" id="PTHR43013:SF1">
    <property type="entry name" value="GLUTAMYL-TRNA REDUCTASE"/>
    <property type="match status" value="1"/>
</dbReference>
<dbReference type="InterPro" id="IPR015895">
    <property type="entry name" value="4pyrrol_synth_GluRdtase_N"/>
</dbReference>
<evidence type="ECO:0000256" key="1">
    <source>
        <dbReference type="ARBA" id="ARBA00022857"/>
    </source>
</evidence>
<dbReference type="Pfam" id="PF05201">
    <property type="entry name" value="GlutR_N"/>
    <property type="match status" value="1"/>
</dbReference>
<feature type="active site" description="Nucleophile" evidence="4">
    <location>
        <position position="58"/>
    </location>
</feature>
<dbReference type="PANTHER" id="PTHR43013">
    <property type="entry name" value="GLUTAMYL-TRNA REDUCTASE"/>
    <property type="match status" value="1"/>
</dbReference>
<comment type="miscellaneous">
    <text evidence="4">During catalysis, the active site Cys acts as a nucleophile attacking the alpha-carbonyl group of tRNA-bound glutamate with the formation of a thioester intermediate between enzyme and glutamate, and the concomitant release of tRNA(Glu). The thioester intermediate is finally reduced by direct hydride transfer from NADPH, to form the product GSA.</text>
</comment>
<dbReference type="RefSeq" id="WP_407032785.1">
    <property type="nucleotide sequence ID" value="NZ_JAQGEF010000030.1"/>
</dbReference>
<dbReference type="InterPro" id="IPR006151">
    <property type="entry name" value="Shikm_DH/Glu-tRNA_Rdtase"/>
</dbReference>
<organism evidence="7 8">
    <name type="scientific">Polluticaenibacter yanchengensis</name>
    <dbReference type="NCBI Taxonomy" id="3014562"/>
    <lineage>
        <taxon>Bacteria</taxon>
        <taxon>Pseudomonadati</taxon>
        <taxon>Bacteroidota</taxon>
        <taxon>Chitinophagia</taxon>
        <taxon>Chitinophagales</taxon>
        <taxon>Chitinophagaceae</taxon>
        <taxon>Polluticaenibacter</taxon>
    </lineage>
</organism>
<keyword evidence="3 4" id="KW-0627">Porphyrin biosynthesis</keyword>
<evidence type="ECO:0000259" key="5">
    <source>
        <dbReference type="Pfam" id="PF01488"/>
    </source>
</evidence>
<evidence type="ECO:0000256" key="4">
    <source>
        <dbReference type="HAMAP-Rule" id="MF_00087"/>
    </source>
</evidence>
<dbReference type="Gene3D" id="3.30.460.30">
    <property type="entry name" value="Glutamyl-tRNA reductase, N-terminal domain"/>
    <property type="match status" value="1"/>
</dbReference>
<comment type="function">
    <text evidence="4">Catalyzes the NADPH-dependent reduction of glutamyl-tRNA(Glu) to glutamate 1-semialdehyde (GSA).</text>
</comment>
<feature type="binding site" evidence="4">
    <location>
        <begin position="192"/>
        <end position="197"/>
    </location>
    <ligand>
        <name>NADP(+)</name>
        <dbReference type="ChEBI" id="CHEBI:58349"/>
    </ligand>
</feature>
<comment type="subunit">
    <text evidence="4">Homodimer.</text>
</comment>
<accession>A0ABT4UNN1</accession>
<name>A0ABT4UNN1_9BACT</name>
<evidence type="ECO:0000313" key="8">
    <source>
        <dbReference type="Proteomes" id="UP001210231"/>
    </source>
</evidence>
<dbReference type="InterPro" id="IPR018214">
    <property type="entry name" value="GluRdtase_CS"/>
</dbReference>
<evidence type="ECO:0000256" key="2">
    <source>
        <dbReference type="ARBA" id="ARBA00023002"/>
    </source>
</evidence>
<keyword evidence="8" id="KW-1185">Reference proteome</keyword>
<protein>
    <recommendedName>
        <fullName evidence="4">Glutamyl-tRNA reductase</fullName>
        <shortName evidence="4">GluTR</shortName>
        <ecNumber evidence="4">1.2.1.70</ecNumber>
    </recommendedName>
</protein>
<keyword evidence="1 4" id="KW-0521">NADP</keyword>
<dbReference type="GO" id="GO:0008883">
    <property type="term" value="F:glutamyl-tRNA reductase activity"/>
    <property type="evidence" value="ECO:0007669"/>
    <property type="project" value="UniProtKB-EC"/>
</dbReference>
<evidence type="ECO:0000259" key="6">
    <source>
        <dbReference type="Pfam" id="PF05201"/>
    </source>
</evidence>
<feature type="binding site" evidence="4">
    <location>
        <position position="124"/>
    </location>
    <ligand>
        <name>substrate</name>
    </ligand>
</feature>
<comment type="caution">
    <text evidence="7">The sequence shown here is derived from an EMBL/GenBank/DDBJ whole genome shotgun (WGS) entry which is preliminary data.</text>
</comment>
<dbReference type="Proteomes" id="UP001210231">
    <property type="component" value="Unassembled WGS sequence"/>
</dbReference>
<feature type="binding site" evidence="4">
    <location>
        <position position="113"/>
    </location>
    <ligand>
        <name>substrate</name>
    </ligand>
</feature>